<evidence type="ECO:0000256" key="3">
    <source>
        <dbReference type="ARBA" id="ARBA00012202"/>
    </source>
</evidence>
<dbReference type="SMART" id="SM00044">
    <property type="entry name" value="CYCc"/>
    <property type="match status" value="1"/>
</dbReference>
<dbReference type="InterPro" id="IPR011009">
    <property type="entry name" value="Kinase-like_dom_sf"/>
</dbReference>
<evidence type="ECO:0000256" key="13">
    <source>
        <dbReference type="SAM" id="Phobius"/>
    </source>
</evidence>
<keyword evidence="6 13" id="KW-1133">Transmembrane helix</keyword>
<evidence type="ECO:0000313" key="16">
    <source>
        <dbReference type="EMBL" id="GAU91257.1"/>
    </source>
</evidence>
<keyword evidence="8" id="KW-0325">Glycoprotein</keyword>
<evidence type="ECO:0000256" key="10">
    <source>
        <dbReference type="ARBA" id="ARBA00023293"/>
    </source>
</evidence>
<evidence type="ECO:0000256" key="5">
    <source>
        <dbReference type="ARBA" id="ARBA00022741"/>
    </source>
</evidence>
<dbReference type="Pfam" id="PF07714">
    <property type="entry name" value="PK_Tyr_Ser-Thr"/>
    <property type="match status" value="1"/>
</dbReference>
<evidence type="ECO:0000313" key="17">
    <source>
        <dbReference type="Proteomes" id="UP000186922"/>
    </source>
</evidence>
<name>A0A1D1UVI2_RAMVA</name>
<evidence type="ECO:0000256" key="2">
    <source>
        <dbReference type="ARBA" id="ARBA00004167"/>
    </source>
</evidence>
<dbReference type="GO" id="GO:0007168">
    <property type="term" value="P:receptor guanylyl cyclase signaling pathway"/>
    <property type="evidence" value="ECO:0007669"/>
    <property type="project" value="TreeGrafter"/>
</dbReference>
<keyword evidence="17" id="KW-1185">Reference proteome</keyword>
<dbReference type="Pfam" id="PF00211">
    <property type="entry name" value="Guanylate_cyc"/>
    <property type="match status" value="1"/>
</dbReference>
<evidence type="ECO:0000256" key="7">
    <source>
        <dbReference type="ARBA" id="ARBA00023136"/>
    </source>
</evidence>
<dbReference type="InterPro" id="IPR018297">
    <property type="entry name" value="A/G_cyclase_CS"/>
</dbReference>
<protein>
    <recommendedName>
        <fullName evidence="3 12">Guanylate cyclase</fullName>
        <ecNumber evidence="3 12">4.6.1.2</ecNumber>
    </recommendedName>
</protein>
<comment type="similarity">
    <text evidence="11">Belongs to the adenylyl cyclase class-4/guanylyl cyclase family.</text>
</comment>
<dbReference type="GO" id="GO:0035556">
    <property type="term" value="P:intracellular signal transduction"/>
    <property type="evidence" value="ECO:0007669"/>
    <property type="project" value="InterPro"/>
</dbReference>
<dbReference type="PROSITE" id="PS50125">
    <property type="entry name" value="GUANYLATE_CYCLASE_2"/>
    <property type="match status" value="1"/>
</dbReference>
<dbReference type="OrthoDB" id="5966500at2759"/>
<gene>
    <name evidence="16" type="primary">RvY_03548</name>
    <name evidence="16" type="synonym">RvY_03548.1</name>
    <name evidence="16" type="ORF">RvY_03548-1</name>
</gene>
<dbReference type="GO" id="GO:0001653">
    <property type="term" value="F:peptide receptor activity"/>
    <property type="evidence" value="ECO:0007669"/>
    <property type="project" value="TreeGrafter"/>
</dbReference>
<evidence type="ECO:0000256" key="6">
    <source>
        <dbReference type="ARBA" id="ARBA00022989"/>
    </source>
</evidence>
<evidence type="ECO:0000256" key="11">
    <source>
        <dbReference type="RuleBase" id="RU000405"/>
    </source>
</evidence>
<keyword evidence="5" id="KW-0547">Nucleotide-binding</keyword>
<dbReference type="GO" id="GO:0005886">
    <property type="term" value="C:plasma membrane"/>
    <property type="evidence" value="ECO:0007669"/>
    <property type="project" value="TreeGrafter"/>
</dbReference>
<sequence length="816" mass="92115">MLGPSDTEACLVAAGSLGVTTSQYVIISLNGSTEKNNISWRRISVAAPVFILNPESDAEELPLAEDLVYVSTRTVVSNFLFDVVKKTTDYSTFATNDTTNNTWSTTMMVSEGSTRRPWRSKANSSASRRLADNDLDHQGTSLSLFLPDGSTQLFAIVDPTQNETLLLLVSQESWAALWPNNEFPPIHAVWHNIDSSTIVAADYSFLAPVIVLLVLATVGAAYVLYDRRYLKEQNFMQEQENSSFVDDDLTKWQIRADELKELPKSVRSRSFVSSFSVNSASKTAKGSQTDVVEVELYYGRKVWVKRRELAYYFIPETYHVEFLQKLKRLHHANFTHLFGVVLSTDPSVFEMKMVTEYCPKQSIYDLITQEHFDFTFALKAILIRDIVIAMTFLHSSFLNCHGSLKSPNCLVSDRFTVKISDYGLHMFPIYPPAISQDESLYHMLLWTAPEILRGAIIRLRKGSKEGDVYSFAIIVQEILTLTEPFYHPNSFLTPKDIVKRLIDRSTVPFRPPVPYDTIPPQLRALITSAWDEEPTQRPTFKVIGQKLSKMTDELPKNASYLAYVIEKMEQYSDQLEFRVAKASEGLIEEKKKSDELLAQMMPKTVLDRLRIGQIVEPEAFQQVTIGFTAVIDFAQFAFHSTPIEIVHFLNGLYTVFDDIIEHFDIYKVETIQDSYMVASGLPTRNGHDHVRQVGSMALQMMKSVEKVHMPGGGATNMKIGLHTGGCAAGVIGVKAPRYCLFGDTINTASRMCTVGEGHKVVISDGMKTYLDMHFPDEFLVDFRNDTEVKGKGKMKTYYLREKPGHSHVLGTSHRQT</sequence>
<dbReference type="InterPro" id="IPR001054">
    <property type="entry name" value="A/G_cyclase"/>
</dbReference>
<evidence type="ECO:0000256" key="12">
    <source>
        <dbReference type="RuleBase" id="RU003431"/>
    </source>
</evidence>
<reference evidence="16 17" key="1">
    <citation type="journal article" date="2016" name="Nat. Commun.">
        <title>Extremotolerant tardigrade genome and improved radiotolerance of human cultured cells by tardigrade-unique protein.</title>
        <authorList>
            <person name="Hashimoto T."/>
            <person name="Horikawa D.D."/>
            <person name="Saito Y."/>
            <person name="Kuwahara H."/>
            <person name="Kozuka-Hata H."/>
            <person name="Shin-I T."/>
            <person name="Minakuchi Y."/>
            <person name="Ohishi K."/>
            <person name="Motoyama A."/>
            <person name="Aizu T."/>
            <person name="Enomoto A."/>
            <person name="Kondo K."/>
            <person name="Tanaka S."/>
            <person name="Hara Y."/>
            <person name="Koshikawa S."/>
            <person name="Sagara H."/>
            <person name="Miura T."/>
            <person name="Yokobori S."/>
            <person name="Miyagawa K."/>
            <person name="Suzuki Y."/>
            <person name="Kubo T."/>
            <person name="Oyama M."/>
            <person name="Kohara Y."/>
            <person name="Fujiyama A."/>
            <person name="Arakawa K."/>
            <person name="Katayama T."/>
            <person name="Toyoda A."/>
            <person name="Kunieda T."/>
        </authorList>
    </citation>
    <scope>NUCLEOTIDE SEQUENCE [LARGE SCALE GENOMIC DNA]</scope>
    <source>
        <strain evidence="16 17">YOKOZUNA-1</strain>
    </source>
</reference>
<dbReference type="GO" id="GO:0004672">
    <property type="term" value="F:protein kinase activity"/>
    <property type="evidence" value="ECO:0007669"/>
    <property type="project" value="InterPro"/>
</dbReference>
<evidence type="ECO:0000259" key="14">
    <source>
        <dbReference type="PROSITE" id="PS50011"/>
    </source>
</evidence>
<comment type="catalytic activity">
    <reaction evidence="1 12">
        <text>GTP = 3',5'-cyclic GMP + diphosphate</text>
        <dbReference type="Rhea" id="RHEA:13665"/>
        <dbReference type="ChEBI" id="CHEBI:33019"/>
        <dbReference type="ChEBI" id="CHEBI:37565"/>
        <dbReference type="ChEBI" id="CHEBI:57746"/>
        <dbReference type="EC" id="4.6.1.2"/>
    </reaction>
</comment>
<dbReference type="STRING" id="947166.A0A1D1UVI2"/>
<feature type="domain" description="Protein kinase" evidence="14">
    <location>
        <begin position="277"/>
        <end position="561"/>
    </location>
</feature>
<keyword evidence="10 12" id="KW-0141">cGMP biosynthesis</keyword>
<dbReference type="SUPFAM" id="SSF55073">
    <property type="entry name" value="Nucleotide cyclase"/>
    <property type="match status" value="1"/>
</dbReference>
<comment type="caution">
    <text evidence="16">The sequence shown here is derived from an EMBL/GenBank/DDBJ whole genome shotgun (WGS) entry which is preliminary data.</text>
</comment>
<dbReference type="AlphaFoldDB" id="A0A1D1UVI2"/>
<feature type="transmembrane region" description="Helical" evidence="13">
    <location>
        <begin position="205"/>
        <end position="225"/>
    </location>
</feature>
<keyword evidence="9 11" id="KW-0456">Lyase</keyword>
<dbReference type="InterPro" id="IPR029787">
    <property type="entry name" value="Nucleotide_cyclase"/>
</dbReference>
<organism evidence="16 17">
    <name type="scientific">Ramazzottius varieornatus</name>
    <name type="common">Water bear</name>
    <name type="synonym">Tardigrade</name>
    <dbReference type="NCBI Taxonomy" id="947166"/>
    <lineage>
        <taxon>Eukaryota</taxon>
        <taxon>Metazoa</taxon>
        <taxon>Ecdysozoa</taxon>
        <taxon>Tardigrada</taxon>
        <taxon>Eutardigrada</taxon>
        <taxon>Parachela</taxon>
        <taxon>Hypsibioidea</taxon>
        <taxon>Ramazzottiidae</taxon>
        <taxon>Ramazzottius</taxon>
    </lineage>
</organism>
<dbReference type="CDD" id="cd07302">
    <property type="entry name" value="CHD"/>
    <property type="match status" value="1"/>
</dbReference>
<dbReference type="PROSITE" id="PS50011">
    <property type="entry name" value="PROTEIN_KINASE_DOM"/>
    <property type="match status" value="1"/>
</dbReference>
<dbReference type="EMBL" id="BDGG01000002">
    <property type="protein sequence ID" value="GAU91257.1"/>
    <property type="molecule type" value="Genomic_DNA"/>
</dbReference>
<dbReference type="GO" id="GO:0004016">
    <property type="term" value="F:adenylate cyclase activity"/>
    <property type="evidence" value="ECO:0007669"/>
    <property type="project" value="TreeGrafter"/>
</dbReference>
<keyword evidence="4 13" id="KW-0812">Transmembrane</keyword>
<dbReference type="InterPro" id="IPR000719">
    <property type="entry name" value="Prot_kinase_dom"/>
</dbReference>
<proteinExistence type="inferred from homology"/>
<dbReference type="PROSITE" id="PS00452">
    <property type="entry name" value="GUANYLATE_CYCLASE_1"/>
    <property type="match status" value="1"/>
</dbReference>
<comment type="subcellular location">
    <subcellularLocation>
        <location evidence="2">Membrane</location>
        <topology evidence="2">Single-pass membrane protein</topology>
    </subcellularLocation>
</comment>
<evidence type="ECO:0000259" key="15">
    <source>
        <dbReference type="PROSITE" id="PS50125"/>
    </source>
</evidence>
<dbReference type="PANTHER" id="PTHR11920">
    <property type="entry name" value="GUANYLYL CYCLASE"/>
    <property type="match status" value="1"/>
</dbReference>
<dbReference type="Gene3D" id="3.30.70.1230">
    <property type="entry name" value="Nucleotide cyclase"/>
    <property type="match status" value="1"/>
</dbReference>
<feature type="domain" description="Guanylate cyclase" evidence="15">
    <location>
        <begin position="624"/>
        <end position="752"/>
    </location>
</feature>
<dbReference type="PANTHER" id="PTHR11920:SF335">
    <property type="entry name" value="GUANYLATE CYCLASE"/>
    <property type="match status" value="1"/>
</dbReference>
<keyword evidence="7 13" id="KW-0472">Membrane</keyword>
<evidence type="ECO:0000256" key="8">
    <source>
        <dbReference type="ARBA" id="ARBA00023180"/>
    </source>
</evidence>
<dbReference type="InterPro" id="IPR001245">
    <property type="entry name" value="Ser-Thr/Tyr_kinase_cat_dom"/>
</dbReference>
<dbReference type="Proteomes" id="UP000186922">
    <property type="component" value="Unassembled WGS sequence"/>
</dbReference>
<accession>A0A1D1UVI2</accession>
<dbReference type="Gene3D" id="6.10.250.780">
    <property type="match status" value="1"/>
</dbReference>
<evidence type="ECO:0000256" key="9">
    <source>
        <dbReference type="ARBA" id="ARBA00023239"/>
    </source>
</evidence>
<dbReference type="Gene3D" id="1.10.510.10">
    <property type="entry name" value="Transferase(Phosphotransferase) domain 1"/>
    <property type="match status" value="1"/>
</dbReference>
<dbReference type="InterPro" id="IPR050401">
    <property type="entry name" value="Cyclic_nucleotide_synthase"/>
</dbReference>
<dbReference type="GO" id="GO:0004383">
    <property type="term" value="F:guanylate cyclase activity"/>
    <property type="evidence" value="ECO:0007669"/>
    <property type="project" value="UniProtKB-EC"/>
</dbReference>
<dbReference type="FunFam" id="3.30.70.1230:FF:000030">
    <property type="entry name" value="Si:ch211-215j19.12"/>
    <property type="match status" value="1"/>
</dbReference>
<evidence type="ECO:0000256" key="1">
    <source>
        <dbReference type="ARBA" id="ARBA00001436"/>
    </source>
</evidence>
<dbReference type="GO" id="GO:0005524">
    <property type="term" value="F:ATP binding"/>
    <property type="evidence" value="ECO:0007669"/>
    <property type="project" value="InterPro"/>
</dbReference>
<dbReference type="SUPFAM" id="SSF56112">
    <property type="entry name" value="Protein kinase-like (PK-like)"/>
    <property type="match status" value="1"/>
</dbReference>
<dbReference type="EC" id="4.6.1.2" evidence="3 12"/>
<evidence type="ECO:0000256" key="4">
    <source>
        <dbReference type="ARBA" id="ARBA00022692"/>
    </source>
</evidence>